<organism evidence="1 2">
    <name type="scientific">Pontiella sulfatireligans</name>
    <dbReference type="NCBI Taxonomy" id="2750658"/>
    <lineage>
        <taxon>Bacteria</taxon>
        <taxon>Pseudomonadati</taxon>
        <taxon>Kiritimatiellota</taxon>
        <taxon>Kiritimatiellia</taxon>
        <taxon>Kiritimatiellales</taxon>
        <taxon>Pontiellaceae</taxon>
        <taxon>Pontiella</taxon>
    </lineage>
</organism>
<dbReference type="AlphaFoldDB" id="A0A6C2USL2"/>
<evidence type="ECO:0000313" key="1">
    <source>
        <dbReference type="EMBL" id="VGO23248.1"/>
    </source>
</evidence>
<evidence type="ECO:0000313" key="2">
    <source>
        <dbReference type="Proteomes" id="UP000346198"/>
    </source>
</evidence>
<keyword evidence="2" id="KW-1185">Reference proteome</keyword>
<dbReference type="Proteomes" id="UP000346198">
    <property type="component" value="Unassembled WGS sequence"/>
</dbReference>
<gene>
    <name evidence="1" type="ORF">SCARR_05355</name>
</gene>
<proteinExistence type="predicted"/>
<name>A0A6C2USL2_9BACT</name>
<reference evidence="1 2" key="1">
    <citation type="submission" date="2019-04" db="EMBL/GenBank/DDBJ databases">
        <authorList>
            <person name="Van Vliet M D."/>
        </authorList>
    </citation>
    <scope>NUCLEOTIDE SEQUENCE [LARGE SCALE GENOMIC DNA]</scope>
    <source>
        <strain evidence="1 2">F21</strain>
    </source>
</reference>
<protein>
    <submittedName>
        <fullName evidence="1">Uncharacterized protein</fullName>
    </submittedName>
</protein>
<accession>A0A6C2USL2</accession>
<dbReference type="EMBL" id="CAAHFH010000003">
    <property type="protein sequence ID" value="VGO23248.1"/>
    <property type="molecule type" value="Genomic_DNA"/>
</dbReference>
<sequence length="58" mass="6467">MRLAGTVRLINRNQLVTFAIKHPVVTHKITTRLTNTASAVTVGKERPLTLQFLNVRGL</sequence>